<dbReference type="GO" id="GO:0006281">
    <property type="term" value="P:DNA repair"/>
    <property type="evidence" value="ECO:0007669"/>
    <property type="project" value="UniProtKB-UniRule"/>
</dbReference>
<dbReference type="InterPro" id="IPR043502">
    <property type="entry name" value="DNA/RNA_pol_sf"/>
</dbReference>
<evidence type="ECO:0000256" key="6">
    <source>
        <dbReference type="ARBA" id="ARBA00022723"/>
    </source>
</evidence>
<dbReference type="SUPFAM" id="SSF100879">
    <property type="entry name" value="Lesion bypass DNA polymerase (Y-family), little finger domain"/>
    <property type="match status" value="1"/>
</dbReference>
<dbReference type="EMBL" id="UETB01000005">
    <property type="protein sequence ID" value="SSA41821.1"/>
    <property type="molecule type" value="Genomic_DNA"/>
</dbReference>
<evidence type="ECO:0000256" key="12">
    <source>
        <dbReference type="ARBA" id="ARBA00049244"/>
    </source>
</evidence>
<feature type="binding site" evidence="13">
    <location>
        <position position="27"/>
    </location>
    <ligand>
        <name>Mg(2+)</name>
        <dbReference type="ChEBI" id="CHEBI:18420"/>
    </ligand>
</feature>
<evidence type="ECO:0000256" key="14">
    <source>
        <dbReference type="SAM" id="MobiDB-lite"/>
    </source>
</evidence>
<comment type="cofactor">
    <cofactor evidence="13">
        <name>Mg(2+)</name>
        <dbReference type="ChEBI" id="CHEBI:18420"/>
    </cofactor>
    <text evidence="13">Binds 2 magnesium ions per subunit.</text>
</comment>
<dbReference type="PANTHER" id="PTHR11076">
    <property type="entry name" value="DNA REPAIR POLYMERASE UMUC / TRANSFERASE FAMILY MEMBER"/>
    <property type="match status" value="1"/>
</dbReference>
<dbReference type="GO" id="GO:0009432">
    <property type="term" value="P:SOS response"/>
    <property type="evidence" value="ECO:0007669"/>
    <property type="project" value="TreeGrafter"/>
</dbReference>
<feature type="region of interest" description="Disordered" evidence="14">
    <location>
        <begin position="381"/>
        <end position="424"/>
    </location>
</feature>
<evidence type="ECO:0000256" key="10">
    <source>
        <dbReference type="ARBA" id="ARBA00023204"/>
    </source>
</evidence>
<dbReference type="InterPro" id="IPR022880">
    <property type="entry name" value="DNApol_IV"/>
</dbReference>
<dbReference type="Gene3D" id="3.30.1490.100">
    <property type="entry name" value="DNA polymerase, Y-family, little finger domain"/>
    <property type="match status" value="1"/>
</dbReference>
<evidence type="ECO:0000256" key="5">
    <source>
        <dbReference type="ARBA" id="ARBA00022705"/>
    </source>
</evidence>
<dbReference type="OrthoDB" id="9808813at2"/>
<dbReference type="SUPFAM" id="SSF56672">
    <property type="entry name" value="DNA/RNA polymerases"/>
    <property type="match status" value="1"/>
</dbReference>
<dbReference type="RefSeq" id="WP_110852280.1">
    <property type="nucleotide sequence ID" value="NZ_QKLZ01000005.1"/>
</dbReference>
<organism evidence="16 17">
    <name type="scientific">Georgenia satyanarayanai</name>
    <dbReference type="NCBI Taxonomy" id="860221"/>
    <lineage>
        <taxon>Bacteria</taxon>
        <taxon>Bacillati</taxon>
        <taxon>Actinomycetota</taxon>
        <taxon>Actinomycetes</taxon>
        <taxon>Micrococcales</taxon>
        <taxon>Bogoriellaceae</taxon>
        <taxon>Georgenia</taxon>
    </lineage>
</organism>
<evidence type="ECO:0000256" key="1">
    <source>
        <dbReference type="ARBA" id="ARBA00010945"/>
    </source>
</evidence>
<dbReference type="NCBIfam" id="NF003015">
    <property type="entry name" value="PRK03858.1"/>
    <property type="match status" value="1"/>
</dbReference>
<evidence type="ECO:0000256" key="3">
    <source>
        <dbReference type="ARBA" id="ARBA00022679"/>
    </source>
</evidence>
<keyword evidence="5 13" id="KW-0235">DNA replication</keyword>
<dbReference type="GO" id="GO:0005829">
    <property type="term" value="C:cytosol"/>
    <property type="evidence" value="ECO:0007669"/>
    <property type="project" value="TreeGrafter"/>
</dbReference>
<evidence type="ECO:0000256" key="2">
    <source>
        <dbReference type="ARBA" id="ARBA00022457"/>
    </source>
</evidence>
<sequence>MSRGERSAAARRDWGSDDTGTSVLHVDMDAFFAAVELLDRPELLGRPVIVGGEQRGVVLSATYEARRFGVHSAMPMARARALCPQAVVLPPHHDTYTRVSRQVMAILADVTPVMEKVSIDEAFLDVSGARRRLGPPVAIARALRERIHRELGVPASVGVAATKFVAKLASSHAKPDGLLLVPREATVPFLHSLPVGALWGVGERTRERLHVHGIDTVEALAAQPVRTLHRILGVAAGQRLHDLAAGRDPRAVEPERVEKSVGTETTFAADVTDRATLETVLLDQAHRTAARLRAAGMRGRTVAVKVRFSDFRTITRSRATEATDVAHEVFAVARSLLDDVAVPPGGVRLLGVRLEQLQPAGEGVQLRLGEDDNRREAETAMDTIRRRFGPSALRPASLLERSAEQAGEPDARPEAAARGQQGHS</sequence>
<keyword evidence="2 13" id="KW-0515">Mutator protein</keyword>
<dbReference type="Proteomes" id="UP000250222">
    <property type="component" value="Unassembled WGS sequence"/>
</dbReference>
<evidence type="ECO:0000259" key="15">
    <source>
        <dbReference type="PROSITE" id="PS50173"/>
    </source>
</evidence>
<keyword evidence="9 13" id="KW-0239">DNA-directed DNA polymerase</keyword>
<keyword evidence="17" id="KW-1185">Reference proteome</keyword>
<dbReference type="PANTHER" id="PTHR11076:SF33">
    <property type="entry name" value="DNA POLYMERASE KAPPA"/>
    <property type="match status" value="1"/>
</dbReference>
<evidence type="ECO:0000256" key="4">
    <source>
        <dbReference type="ARBA" id="ARBA00022695"/>
    </source>
</evidence>
<evidence type="ECO:0000313" key="17">
    <source>
        <dbReference type="Proteomes" id="UP000250222"/>
    </source>
</evidence>
<dbReference type="EC" id="2.7.7.7" evidence="13"/>
<evidence type="ECO:0000313" key="16">
    <source>
        <dbReference type="EMBL" id="SSA41821.1"/>
    </source>
</evidence>
<feature type="domain" description="UmuC" evidence="15">
    <location>
        <begin position="23"/>
        <end position="202"/>
    </location>
</feature>
<comment type="subcellular location">
    <subcellularLocation>
        <location evidence="13">Cytoplasm</location>
    </subcellularLocation>
</comment>
<dbReference type="InterPro" id="IPR043128">
    <property type="entry name" value="Rev_trsase/Diguanyl_cyclase"/>
</dbReference>
<feature type="site" description="Substrate discrimination" evidence="13">
    <location>
        <position position="32"/>
    </location>
</feature>
<dbReference type="InterPro" id="IPR001126">
    <property type="entry name" value="UmuC"/>
</dbReference>
<evidence type="ECO:0000256" key="7">
    <source>
        <dbReference type="ARBA" id="ARBA00022763"/>
    </source>
</evidence>
<dbReference type="HAMAP" id="MF_01113">
    <property type="entry name" value="DNApol_IV"/>
    <property type="match status" value="1"/>
</dbReference>
<keyword evidence="13" id="KW-0238">DNA-binding</keyword>
<dbReference type="Gene3D" id="1.10.150.20">
    <property type="entry name" value="5' to 3' exonuclease, C-terminal subdomain"/>
    <property type="match status" value="1"/>
</dbReference>
<dbReference type="GO" id="GO:0000287">
    <property type="term" value="F:magnesium ion binding"/>
    <property type="evidence" value="ECO:0007669"/>
    <property type="project" value="UniProtKB-UniRule"/>
</dbReference>
<comment type="catalytic activity">
    <reaction evidence="12 13">
        <text>DNA(n) + a 2'-deoxyribonucleoside 5'-triphosphate = DNA(n+1) + diphosphate</text>
        <dbReference type="Rhea" id="RHEA:22508"/>
        <dbReference type="Rhea" id="RHEA-COMP:17339"/>
        <dbReference type="Rhea" id="RHEA-COMP:17340"/>
        <dbReference type="ChEBI" id="CHEBI:33019"/>
        <dbReference type="ChEBI" id="CHEBI:61560"/>
        <dbReference type="ChEBI" id="CHEBI:173112"/>
        <dbReference type="EC" id="2.7.7.7"/>
    </reaction>
</comment>
<keyword evidence="6 13" id="KW-0479">Metal-binding</keyword>
<dbReference type="InterPro" id="IPR017961">
    <property type="entry name" value="DNA_pol_Y-fam_little_finger"/>
</dbReference>
<feature type="binding site" evidence="13">
    <location>
        <position position="120"/>
    </location>
    <ligand>
        <name>Mg(2+)</name>
        <dbReference type="ChEBI" id="CHEBI:18420"/>
    </ligand>
</feature>
<gene>
    <name evidence="13" type="primary">dinB</name>
    <name evidence="16" type="ORF">SAMN05216184_10581</name>
</gene>
<dbReference type="Gene3D" id="3.30.70.270">
    <property type="match status" value="1"/>
</dbReference>
<comment type="function">
    <text evidence="11 13">Poorly processive, error-prone DNA polymerase involved in untargeted mutagenesis. Copies undamaged DNA at stalled replication forks, which arise in vivo from mismatched or misaligned primer ends. These misaligned primers can be extended by PolIV. Exhibits no 3'-5' exonuclease (proofreading) activity. May be involved in translesional synthesis, in conjunction with the beta clamp from PolIII.</text>
</comment>
<dbReference type="NCBIfam" id="NF002677">
    <property type="entry name" value="PRK02406.1"/>
    <property type="match status" value="1"/>
</dbReference>
<keyword evidence="10 13" id="KW-0234">DNA repair</keyword>
<dbReference type="CDD" id="cd03586">
    <property type="entry name" value="PolY_Pol_IV_kappa"/>
    <property type="match status" value="1"/>
</dbReference>
<comment type="similarity">
    <text evidence="1 13">Belongs to the DNA polymerase type-Y family.</text>
</comment>
<keyword evidence="8 13" id="KW-0460">Magnesium</keyword>
<dbReference type="PROSITE" id="PS50173">
    <property type="entry name" value="UMUC"/>
    <property type="match status" value="1"/>
</dbReference>
<proteinExistence type="inferred from homology"/>
<reference evidence="16 17" key="1">
    <citation type="submission" date="2016-10" db="EMBL/GenBank/DDBJ databases">
        <authorList>
            <person name="Cai Z."/>
        </authorList>
    </citation>
    <scope>NUCLEOTIDE SEQUENCE [LARGE SCALE GENOMIC DNA]</scope>
    <source>
        <strain evidence="16 17">CGMCC 1.10826</strain>
    </source>
</reference>
<dbReference type="Pfam" id="PF00817">
    <property type="entry name" value="IMS"/>
    <property type="match status" value="1"/>
</dbReference>
<name>A0A2Y9AB43_9MICO</name>
<accession>A0A2Y9AB43</accession>
<dbReference type="AlphaFoldDB" id="A0A2Y9AB43"/>
<dbReference type="GO" id="GO:0006261">
    <property type="term" value="P:DNA-templated DNA replication"/>
    <property type="evidence" value="ECO:0007669"/>
    <property type="project" value="UniProtKB-UniRule"/>
</dbReference>
<evidence type="ECO:0000256" key="13">
    <source>
        <dbReference type="HAMAP-Rule" id="MF_01113"/>
    </source>
</evidence>
<feature type="active site" evidence="13">
    <location>
        <position position="121"/>
    </location>
</feature>
<dbReference type="Gene3D" id="3.40.1170.60">
    <property type="match status" value="1"/>
</dbReference>
<evidence type="ECO:0000256" key="8">
    <source>
        <dbReference type="ARBA" id="ARBA00022842"/>
    </source>
</evidence>
<dbReference type="Pfam" id="PF11799">
    <property type="entry name" value="IMS_C"/>
    <property type="match status" value="1"/>
</dbReference>
<keyword evidence="13" id="KW-0963">Cytoplasm</keyword>
<comment type="subunit">
    <text evidence="13">Monomer.</text>
</comment>
<protein>
    <recommendedName>
        <fullName evidence="13">DNA polymerase IV</fullName>
        <shortName evidence="13">Pol IV</shortName>
        <ecNumber evidence="13">2.7.7.7</ecNumber>
    </recommendedName>
</protein>
<keyword evidence="7 13" id="KW-0227">DNA damage</keyword>
<evidence type="ECO:0000256" key="11">
    <source>
        <dbReference type="ARBA" id="ARBA00025589"/>
    </source>
</evidence>
<dbReference type="GO" id="GO:0003684">
    <property type="term" value="F:damaged DNA binding"/>
    <property type="evidence" value="ECO:0007669"/>
    <property type="project" value="InterPro"/>
</dbReference>
<evidence type="ECO:0000256" key="9">
    <source>
        <dbReference type="ARBA" id="ARBA00022932"/>
    </source>
</evidence>
<dbReference type="GO" id="GO:0003887">
    <property type="term" value="F:DNA-directed DNA polymerase activity"/>
    <property type="evidence" value="ECO:0007669"/>
    <property type="project" value="UniProtKB-UniRule"/>
</dbReference>
<dbReference type="InterPro" id="IPR050116">
    <property type="entry name" value="DNA_polymerase-Y"/>
</dbReference>
<keyword evidence="3 13" id="KW-0808">Transferase</keyword>
<dbReference type="InterPro" id="IPR036775">
    <property type="entry name" value="DNA_pol_Y-fam_lit_finger_sf"/>
</dbReference>
<dbReference type="GO" id="GO:0042276">
    <property type="term" value="P:error-prone translesion synthesis"/>
    <property type="evidence" value="ECO:0007669"/>
    <property type="project" value="TreeGrafter"/>
</dbReference>
<dbReference type="FunFam" id="3.30.1490.100:FF:000004">
    <property type="entry name" value="DNA polymerase IV"/>
    <property type="match status" value="1"/>
</dbReference>
<keyword evidence="4 13" id="KW-0548">Nucleotidyltransferase</keyword>